<dbReference type="EMBL" id="PKPP01006444">
    <property type="protein sequence ID" value="PWA56471.1"/>
    <property type="molecule type" value="Genomic_DNA"/>
</dbReference>
<keyword evidence="6" id="KW-1185">Reference proteome</keyword>
<dbReference type="Pfam" id="PF10358">
    <property type="entry name" value="NT-C2"/>
    <property type="match status" value="2"/>
</dbReference>
<dbReference type="PROSITE" id="PS51840">
    <property type="entry name" value="C2_NT"/>
    <property type="match status" value="1"/>
</dbReference>
<evidence type="ECO:0000256" key="3">
    <source>
        <dbReference type="ARBA" id="ARBA00023274"/>
    </source>
</evidence>
<proteinExistence type="inferred from homology"/>
<keyword evidence="2" id="KW-0689">Ribosomal protein</keyword>
<dbReference type="Proteomes" id="UP000245207">
    <property type="component" value="Unassembled WGS sequence"/>
</dbReference>
<gene>
    <name evidence="5" type="ORF">CTI12_AA415180</name>
</gene>
<organism evidence="5 6">
    <name type="scientific">Artemisia annua</name>
    <name type="common">Sweet wormwood</name>
    <dbReference type="NCBI Taxonomy" id="35608"/>
    <lineage>
        <taxon>Eukaryota</taxon>
        <taxon>Viridiplantae</taxon>
        <taxon>Streptophyta</taxon>
        <taxon>Embryophyta</taxon>
        <taxon>Tracheophyta</taxon>
        <taxon>Spermatophyta</taxon>
        <taxon>Magnoliopsida</taxon>
        <taxon>eudicotyledons</taxon>
        <taxon>Gunneridae</taxon>
        <taxon>Pentapetalae</taxon>
        <taxon>asterids</taxon>
        <taxon>campanulids</taxon>
        <taxon>Asterales</taxon>
        <taxon>Asteraceae</taxon>
        <taxon>Asteroideae</taxon>
        <taxon>Anthemideae</taxon>
        <taxon>Artemisiinae</taxon>
        <taxon>Artemisia</taxon>
    </lineage>
</organism>
<name>A0A2U1M5E5_ARTAN</name>
<dbReference type="PANTHER" id="PTHR34452">
    <property type="entry name" value="MYOSIN HEAVY CHAIN-RELATED PROTEIN"/>
    <property type="match status" value="1"/>
</dbReference>
<reference evidence="5 6" key="1">
    <citation type="journal article" date="2018" name="Mol. Plant">
        <title>The genome of Artemisia annua provides insight into the evolution of Asteraceae family and artemisinin biosynthesis.</title>
        <authorList>
            <person name="Shen Q."/>
            <person name="Zhang L."/>
            <person name="Liao Z."/>
            <person name="Wang S."/>
            <person name="Yan T."/>
            <person name="Shi P."/>
            <person name="Liu M."/>
            <person name="Fu X."/>
            <person name="Pan Q."/>
            <person name="Wang Y."/>
            <person name="Lv Z."/>
            <person name="Lu X."/>
            <person name="Zhang F."/>
            <person name="Jiang W."/>
            <person name="Ma Y."/>
            <person name="Chen M."/>
            <person name="Hao X."/>
            <person name="Li L."/>
            <person name="Tang Y."/>
            <person name="Lv G."/>
            <person name="Zhou Y."/>
            <person name="Sun X."/>
            <person name="Brodelius P.E."/>
            <person name="Rose J.K.C."/>
            <person name="Tang K."/>
        </authorList>
    </citation>
    <scope>NUCLEOTIDE SEQUENCE [LARGE SCALE GENOMIC DNA]</scope>
    <source>
        <strain evidence="6">cv. Huhao1</strain>
        <tissue evidence="5">Leaf</tissue>
    </source>
</reference>
<dbReference type="Gene3D" id="3.30.200.20">
    <property type="entry name" value="Phosphorylase Kinase, domain 1"/>
    <property type="match status" value="1"/>
</dbReference>
<dbReference type="InterPro" id="IPR019448">
    <property type="entry name" value="NT-C2"/>
</dbReference>
<dbReference type="OrthoDB" id="2018427at2759"/>
<dbReference type="GO" id="GO:1990904">
    <property type="term" value="C:ribonucleoprotein complex"/>
    <property type="evidence" value="ECO:0007669"/>
    <property type="project" value="UniProtKB-KW"/>
</dbReference>
<evidence type="ECO:0000256" key="2">
    <source>
        <dbReference type="ARBA" id="ARBA00022980"/>
    </source>
</evidence>
<evidence type="ECO:0000259" key="4">
    <source>
        <dbReference type="PROSITE" id="PS51840"/>
    </source>
</evidence>
<dbReference type="PANTHER" id="PTHR34452:SF1">
    <property type="entry name" value="SPORULATION-SPECIFIC PROTEIN"/>
    <property type="match status" value="1"/>
</dbReference>
<dbReference type="AlphaFoldDB" id="A0A2U1M5E5"/>
<feature type="domain" description="C2 NT-type" evidence="4">
    <location>
        <begin position="6"/>
        <end position="151"/>
    </location>
</feature>
<evidence type="ECO:0000313" key="5">
    <source>
        <dbReference type="EMBL" id="PWA56471.1"/>
    </source>
</evidence>
<accession>A0A2U1M5E5</accession>
<evidence type="ECO:0000256" key="1">
    <source>
        <dbReference type="ARBA" id="ARBA00005640"/>
    </source>
</evidence>
<sequence length="359" mass="40322">MSKVTKWKPEKAKVKVVFRLQFHATHIPQKGWEKLFISFIPIETGKATAKTSKANVRNGTCKWADPVYETTRLLLDSTRKQYDDKLYRLVVVQVGGSPIYKVEGKLSKGGFDQVFVGRRVSGGNDRISGPGAMEIPQKGWEKLFISFIPTETGKATAKTSKANVRNGTCKWADPVYETTRLLLDSTRKQYDDKLYRLVVVNADYKLVQVGGSPIYKVEGKLSKGGFDQVFVGRRVSGGNDRISGPGAMEVALKFEHKNSKGCSYGPLDEWQVALKFEHKNSKGCSYGPPDEWQELATATQVQGPVLPILREKPTTEFVKVTDEMKSFNAFAKIRLERTNKRHQGARLKRVAEAEKEEKK</sequence>
<evidence type="ECO:0000313" key="6">
    <source>
        <dbReference type="Proteomes" id="UP000245207"/>
    </source>
</evidence>
<comment type="similarity">
    <text evidence="1">Belongs to the eukaryotic ribosomal protein eL13 family.</text>
</comment>
<comment type="caution">
    <text evidence="5">The sequence shown here is derived from an EMBL/GenBank/DDBJ whole genome shotgun (WGS) entry which is preliminary data.</text>
</comment>
<dbReference type="FunFam" id="1.20.5.110:FF:000003">
    <property type="entry name" value="60S ribosomal protein L13"/>
    <property type="match status" value="1"/>
</dbReference>
<dbReference type="GO" id="GO:0005840">
    <property type="term" value="C:ribosome"/>
    <property type="evidence" value="ECO:0007669"/>
    <property type="project" value="UniProtKB-KW"/>
</dbReference>
<keyword evidence="3" id="KW-0687">Ribonucleoprotein</keyword>
<protein>
    <recommendedName>
        <fullName evidence="4">C2 NT-type domain-containing protein</fullName>
    </recommendedName>
</protein>
<dbReference type="Gene3D" id="1.20.5.110">
    <property type="match status" value="1"/>
</dbReference>